<organism evidence="3 4">
    <name type="scientific">Oceanobacillus arenosus</name>
    <dbReference type="NCBI Taxonomy" id="1229153"/>
    <lineage>
        <taxon>Bacteria</taxon>
        <taxon>Bacillati</taxon>
        <taxon>Bacillota</taxon>
        <taxon>Bacilli</taxon>
        <taxon>Bacillales</taxon>
        <taxon>Bacillaceae</taxon>
        <taxon>Oceanobacillus</taxon>
    </lineage>
</organism>
<dbReference type="OrthoDB" id="2706737at2"/>
<dbReference type="NCBIfam" id="TIGR03093">
    <property type="entry name" value="SASP_sspL"/>
    <property type="match status" value="1"/>
</dbReference>
<dbReference type="AlphaFoldDB" id="A0A3D8PS79"/>
<evidence type="ECO:0000256" key="2">
    <source>
        <dbReference type="SAM" id="MobiDB-lite"/>
    </source>
</evidence>
<evidence type="ECO:0000256" key="1">
    <source>
        <dbReference type="NCBIfam" id="TIGR03093"/>
    </source>
</evidence>
<keyword evidence="4" id="KW-1185">Reference proteome</keyword>
<name>A0A3D8PS79_9BACI</name>
<gene>
    <name evidence="3" type="primary">sspL</name>
    <name evidence="3" type="ORF">CWR48_10975</name>
</gene>
<proteinExistence type="predicted"/>
<reference evidence="4" key="1">
    <citation type="submission" date="2017-11" db="EMBL/GenBank/DDBJ databases">
        <authorList>
            <person name="Zhu W."/>
        </authorList>
    </citation>
    <scope>NUCLEOTIDE SEQUENCE [LARGE SCALE GENOMIC DNA]</scope>
    <source>
        <strain evidence="4">CAU 1183</strain>
    </source>
</reference>
<comment type="caution">
    <text evidence="3">The sequence shown here is derived from an EMBL/GenBank/DDBJ whole genome shotgun (WGS) entry which is preliminary data.</text>
</comment>
<dbReference type="EMBL" id="PIOC01000017">
    <property type="protein sequence ID" value="RDW18108.1"/>
    <property type="molecule type" value="Genomic_DNA"/>
</dbReference>
<dbReference type="InterPro" id="IPR017526">
    <property type="entry name" value="SASP_SspL"/>
</dbReference>
<evidence type="ECO:0000313" key="3">
    <source>
        <dbReference type="EMBL" id="RDW18108.1"/>
    </source>
</evidence>
<sequence>MEVDAVNSKNDNWSKKRVNTSVDPQGLSEDEATQEPKSQLEQRAKKKNTRI</sequence>
<feature type="region of interest" description="Disordered" evidence="2">
    <location>
        <begin position="1"/>
        <end position="51"/>
    </location>
</feature>
<evidence type="ECO:0000313" key="4">
    <source>
        <dbReference type="Proteomes" id="UP000257143"/>
    </source>
</evidence>
<protein>
    <recommendedName>
        <fullName evidence="1">Small, acid-soluble spore protein L</fullName>
    </recommendedName>
</protein>
<accession>A0A3D8PS79</accession>
<dbReference type="Proteomes" id="UP000257143">
    <property type="component" value="Unassembled WGS sequence"/>
</dbReference>